<dbReference type="InterPro" id="IPR038508">
    <property type="entry name" value="ArfGAP_dom_sf"/>
</dbReference>
<dbReference type="PRINTS" id="PR00405">
    <property type="entry name" value="REVINTRACTNG"/>
</dbReference>
<feature type="compositionally biased region" description="Pro residues" evidence="6">
    <location>
        <begin position="207"/>
        <end position="217"/>
    </location>
</feature>
<feature type="compositionally biased region" description="Low complexity" evidence="6">
    <location>
        <begin position="312"/>
        <end position="323"/>
    </location>
</feature>
<dbReference type="Gene3D" id="1.10.220.150">
    <property type="entry name" value="Arf GTPase activating protein"/>
    <property type="match status" value="1"/>
</dbReference>
<dbReference type="Pfam" id="PF01412">
    <property type="entry name" value="ArfGap"/>
    <property type="match status" value="1"/>
</dbReference>
<feature type="compositionally biased region" description="Polar residues" evidence="6">
    <location>
        <begin position="231"/>
        <end position="240"/>
    </location>
</feature>
<feature type="domain" description="Arf-GAP" evidence="7">
    <location>
        <begin position="10"/>
        <end position="121"/>
    </location>
</feature>
<evidence type="ECO:0000256" key="2">
    <source>
        <dbReference type="ARBA" id="ARBA00022723"/>
    </source>
</evidence>
<evidence type="ECO:0000256" key="5">
    <source>
        <dbReference type="PROSITE-ProRule" id="PRU00288"/>
    </source>
</evidence>
<reference evidence="8" key="1">
    <citation type="submission" date="2020-11" db="EMBL/GenBank/DDBJ databases">
        <authorList>
            <consortium name="DOE Joint Genome Institute"/>
            <person name="Ahrendt S."/>
            <person name="Riley R."/>
            <person name="Andreopoulos W."/>
            <person name="Labutti K."/>
            <person name="Pangilinan J."/>
            <person name="Ruiz-Duenas F.J."/>
            <person name="Barrasa J.M."/>
            <person name="Sanchez-Garcia M."/>
            <person name="Camarero S."/>
            <person name="Miyauchi S."/>
            <person name="Serrano A."/>
            <person name="Linde D."/>
            <person name="Babiker R."/>
            <person name="Drula E."/>
            <person name="Ayuso-Fernandez I."/>
            <person name="Pacheco R."/>
            <person name="Padilla G."/>
            <person name="Ferreira P."/>
            <person name="Barriuso J."/>
            <person name="Kellner H."/>
            <person name="Castanera R."/>
            <person name="Alfaro M."/>
            <person name="Ramirez L."/>
            <person name="Pisabarro A.G."/>
            <person name="Kuo A."/>
            <person name="Tritt A."/>
            <person name="Lipzen A."/>
            <person name="He G."/>
            <person name="Yan M."/>
            <person name="Ng V."/>
            <person name="Cullen D."/>
            <person name="Martin F."/>
            <person name="Rosso M.-N."/>
            <person name="Henrissat B."/>
            <person name="Hibbett D."/>
            <person name="Martinez A.T."/>
            <person name="Grigoriev I.V."/>
        </authorList>
    </citation>
    <scope>NUCLEOTIDE SEQUENCE</scope>
    <source>
        <strain evidence="8">CBS 247.69</strain>
    </source>
</reference>
<dbReference type="GO" id="GO:0008270">
    <property type="term" value="F:zinc ion binding"/>
    <property type="evidence" value="ECO:0007669"/>
    <property type="project" value="UniProtKB-KW"/>
</dbReference>
<evidence type="ECO:0000256" key="4">
    <source>
        <dbReference type="ARBA" id="ARBA00022833"/>
    </source>
</evidence>
<protein>
    <recommendedName>
        <fullName evidence="7">Arf-GAP domain-containing protein</fullName>
    </recommendedName>
</protein>
<keyword evidence="4" id="KW-0862">Zinc</keyword>
<dbReference type="PANTHER" id="PTHR45705:SF14">
    <property type="entry name" value="ARF-GAP DOMAIN-CONTAINING PROTEIN"/>
    <property type="match status" value="1"/>
</dbReference>
<dbReference type="SUPFAM" id="SSF57863">
    <property type="entry name" value="ArfGap/RecO-like zinc finger"/>
    <property type="match status" value="1"/>
</dbReference>
<dbReference type="SMART" id="SM00105">
    <property type="entry name" value="ArfGap"/>
    <property type="match status" value="1"/>
</dbReference>
<feature type="region of interest" description="Disordered" evidence="6">
    <location>
        <begin position="146"/>
        <end position="245"/>
    </location>
</feature>
<evidence type="ECO:0000256" key="1">
    <source>
        <dbReference type="ARBA" id="ARBA00022468"/>
    </source>
</evidence>
<dbReference type="PROSITE" id="PS50115">
    <property type="entry name" value="ARFGAP"/>
    <property type="match status" value="1"/>
</dbReference>
<dbReference type="GO" id="GO:0005737">
    <property type="term" value="C:cytoplasm"/>
    <property type="evidence" value="ECO:0007669"/>
    <property type="project" value="TreeGrafter"/>
</dbReference>
<accession>A0A9P5YDI2</accession>
<dbReference type="CDD" id="cd08839">
    <property type="entry name" value="ArfGap_SMAP"/>
    <property type="match status" value="1"/>
</dbReference>
<dbReference type="InterPro" id="IPR044732">
    <property type="entry name" value="ArfGAP_SMAP1-like"/>
</dbReference>
<evidence type="ECO:0000313" key="8">
    <source>
        <dbReference type="EMBL" id="KAF9466873.1"/>
    </source>
</evidence>
<keyword evidence="9" id="KW-1185">Reference proteome</keyword>
<dbReference type="EMBL" id="MU150239">
    <property type="protein sequence ID" value="KAF9466873.1"/>
    <property type="molecule type" value="Genomic_DNA"/>
</dbReference>
<keyword evidence="1" id="KW-0343">GTPase activation</keyword>
<dbReference type="Proteomes" id="UP000807353">
    <property type="component" value="Unassembled WGS sequence"/>
</dbReference>
<feature type="compositionally biased region" description="Polar residues" evidence="6">
    <location>
        <begin position="164"/>
        <end position="192"/>
    </location>
</feature>
<name>A0A9P5YDI2_9AGAR</name>
<keyword evidence="3 5" id="KW-0863">Zinc-finger</keyword>
<dbReference type="InterPro" id="IPR037278">
    <property type="entry name" value="ARFGAP/RecO"/>
</dbReference>
<evidence type="ECO:0000259" key="7">
    <source>
        <dbReference type="PROSITE" id="PS50115"/>
    </source>
</evidence>
<dbReference type="InterPro" id="IPR001164">
    <property type="entry name" value="ArfGAP_dom"/>
</dbReference>
<gene>
    <name evidence="8" type="ORF">BDZ94DRAFT_1211775</name>
</gene>
<dbReference type="FunFam" id="1.10.220.150:FF:000009">
    <property type="entry name" value="stromal membrane-associated protein 1 isoform X1"/>
    <property type="match status" value="1"/>
</dbReference>
<dbReference type="AlphaFoldDB" id="A0A9P5YDI2"/>
<evidence type="ECO:0000313" key="9">
    <source>
        <dbReference type="Proteomes" id="UP000807353"/>
    </source>
</evidence>
<dbReference type="OrthoDB" id="10266696at2759"/>
<comment type="caution">
    <text evidence="8">The sequence shown here is derived from an EMBL/GenBank/DDBJ whole genome shotgun (WGS) entry which is preliminary data.</text>
</comment>
<sequence length="395" mass="42894">MSRQDKATTERFTRTLRELVKRPENKVCADCKRNDPRWASWNIGVFLCIRCSGIHRGMGTHISKVKSVDLDVWTPEQMESIQKWGNHLANLYWEAHLKPGHVPPEHKMESFVRSKYESRRWALDGPPPTDPSVLDKGSVAPAQPIEQQAPQAPSVSRPAHAPSGSISTRSPVTRQPQAHQLLSSNYTNTQHRPSVATRGTAPVAQAPTPPPTQPPAPENELFSLDFHAPPVTSSSTNDSATHPKKDVKQDILSLFSSPPAPVAPAFGQFGGAAQISPWGAVQSQQPQQQQQHMQMQMQQPTSMIGNNGAGAWGASSGWTGAPAAVPPAQGSLWGNPTNSMPGFQQQQVNIFNTNDVWGSTAPTGAPAQDLFSTPFSTTTTQKKDDAFGDIWGGFK</sequence>
<organism evidence="8 9">
    <name type="scientific">Collybia nuda</name>
    <dbReference type="NCBI Taxonomy" id="64659"/>
    <lineage>
        <taxon>Eukaryota</taxon>
        <taxon>Fungi</taxon>
        <taxon>Dikarya</taxon>
        <taxon>Basidiomycota</taxon>
        <taxon>Agaricomycotina</taxon>
        <taxon>Agaricomycetes</taxon>
        <taxon>Agaricomycetidae</taxon>
        <taxon>Agaricales</taxon>
        <taxon>Tricholomatineae</taxon>
        <taxon>Clitocybaceae</taxon>
        <taxon>Collybia</taxon>
    </lineage>
</organism>
<dbReference type="InterPro" id="IPR051718">
    <property type="entry name" value="ARF_GTPase-activating"/>
</dbReference>
<keyword evidence="2" id="KW-0479">Metal-binding</keyword>
<evidence type="ECO:0000256" key="6">
    <source>
        <dbReference type="SAM" id="MobiDB-lite"/>
    </source>
</evidence>
<feature type="compositionally biased region" description="Low complexity" evidence="6">
    <location>
        <begin position="282"/>
        <end position="299"/>
    </location>
</feature>
<feature type="region of interest" description="Disordered" evidence="6">
    <location>
        <begin position="278"/>
        <end position="335"/>
    </location>
</feature>
<dbReference type="GO" id="GO:0005096">
    <property type="term" value="F:GTPase activator activity"/>
    <property type="evidence" value="ECO:0007669"/>
    <property type="project" value="UniProtKB-KW"/>
</dbReference>
<evidence type="ECO:0000256" key="3">
    <source>
        <dbReference type="ARBA" id="ARBA00022771"/>
    </source>
</evidence>
<dbReference type="PANTHER" id="PTHR45705">
    <property type="entry name" value="FI20236P1"/>
    <property type="match status" value="1"/>
</dbReference>
<proteinExistence type="predicted"/>